<protein>
    <submittedName>
        <fullName evidence="1">Uncharacterized protein</fullName>
    </submittedName>
</protein>
<sequence>MEEFGYIDRLNGLNYLHWEKTAVYKDNRIRRLIFPPRDITNSDVLYVYDKDLCRVIPAIRKGVTKDDLYKLPENSYGDAKTIQKIIALIPEYDAIRVYKT</sequence>
<dbReference type="EMBL" id="BGZK01004448">
    <property type="protein sequence ID" value="GBP09058.1"/>
    <property type="molecule type" value="Genomic_DNA"/>
</dbReference>
<proteinExistence type="predicted"/>
<gene>
    <name evidence="1" type="ORF">EVAR_101499_1</name>
</gene>
<organism evidence="1 2">
    <name type="scientific">Eumeta variegata</name>
    <name type="common">Bagworm moth</name>
    <name type="synonym">Eumeta japonica</name>
    <dbReference type="NCBI Taxonomy" id="151549"/>
    <lineage>
        <taxon>Eukaryota</taxon>
        <taxon>Metazoa</taxon>
        <taxon>Ecdysozoa</taxon>
        <taxon>Arthropoda</taxon>
        <taxon>Hexapoda</taxon>
        <taxon>Insecta</taxon>
        <taxon>Pterygota</taxon>
        <taxon>Neoptera</taxon>
        <taxon>Endopterygota</taxon>
        <taxon>Lepidoptera</taxon>
        <taxon>Glossata</taxon>
        <taxon>Ditrysia</taxon>
        <taxon>Tineoidea</taxon>
        <taxon>Psychidae</taxon>
        <taxon>Oiketicinae</taxon>
        <taxon>Eumeta</taxon>
    </lineage>
</organism>
<evidence type="ECO:0000313" key="2">
    <source>
        <dbReference type="Proteomes" id="UP000299102"/>
    </source>
</evidence>
<keyword evidence="2" id="KW-1185">Reference proteome</keyword>
<dbReference type="OrthoDB" id="18585at2759"/>
<accession>A0A4C1T6F8</accession>
<dbReference type="STRING" id="151549.A0A4C1T6F8"/>
<dbReference type="AlphaFoldDB" id="A0A4C1T6F8"/>
<evidence type="ECO:0000313" key="1">
    <source>
        <dbReference type="EMBL" id="GBP09058.1"/>
    </source>
</evidence>
<reference evidence="1 2" key="1">
    <citation type="journal article" date="2019" name="Commun. Biol.">
        <title>The bagworm genome reveals a unique fibroin gene that provides high tensile strength.</title>
        <authorList>
            <person name="Kono N."/>
            <person name="Nakamura H."/>
            <person name="Ohtoshi R."/>
            <person name="Tomita M."/>
            <person name="Numata K."/>
            <person name="Arakawa K."/>
        </authorList>
    </citation>
    <scope>NUCLEOTIDE SEQUENCE [LARGE SCALE GENOMIC DNA]</scope>
</reference>
<name>A0A4C1T6F8_EUMVA</name>
<comment type="caution">
    <text evidence="1">The sequence shown here is derived from an EMBL/GenBank/DDBJ whole genome shotgun (WGS) entry which is preliminary data.</text>
</comment>
<dbReference type="Proteomes" id="UP000299102">
    <property type="component" value="Unassembled WGS sequence"/>
</dbReference>